<evidence type="ECO:0000313" key="3">
    <source>
        <dbReference type="Proteomes" id="UP000674234"/>
    </source>
</evidence>
<keyword evidence="2" id="KW-0489">Methyltransferase</keyword>
<dbReference type="RefSeq" id="WP_210157117.1">
    <property type="nucleotide sequence ID" value="NZ_JAFCNB010000009.1"/>
</dbReference>
<dbReference type="InterPro" id="IPR041698">
    <property type="entry name" value="Methyltransf_25"/>
</dbReference>
<sequence length="309" mass="34971">MPEEFDVLEPGELYRLDDENRERLLVSAPLTWEWSRTLCASKSTGGMEEWAKNKGEAAEAEPLTCDWYHGTWQFLRLLNMVAVPPWYEFYSKTLRAILLERPDANVLISAAADFGMFSTLHEAISASGASPTVTLYDICQTPLRATQWYAERYGLTIECLCDNLITSPAIPTGAYDLIVTDEFLTVLKDPDKPLILERWKQFLKPGGTLVTTAMIGGVTTPELREGYAARARRLLDQNPELCELTGTDRDELIRRFDVFAARHTRHMLKDEEQIRSLFSDFDATFALTVTPGECVNPTSSYQIVAKKRD</sequence>
<proteinExistence type="predicted"/>
<dbReference type="SUPFAM" id="SSF53335">
    <property type="entry name" value="S-adenosyl-L-methionine-dependent methyltransferases"/>
    <property type="match status" value="1"/>
</dbReference>
<dbReference type="EMBL" id="JAFCNB010000009">
    <property type="protein sequence ID" value="MBP2705860.1"/>
    <property type="molecule type" value="Genomic_DNA"/>
</dbReference>
<dbReference type="InterPro" id="IPR029063">
    <property type="entry name" value="SAM-dependent_MTases_sf"/>
</dbReference>
<protein>
    <submittedName>
        <fullName evidence="2">Class I SAM-dependent methyltransferase</fullName>
    </submittedName>
</protein>
<comment type="caution">
    <text evidence="2">The sequence shown here is derived from an EMBL/GenBank/DDBJ whole genome shotgun (WGS) entry which is preliminary data.</text>
</comment>
<gene>
    <name evidence="2" type="ORF">JOL79_18785</name>
</gene>
<dbReference type="AlphaFoldDB" id="A0A940WHV2"/>
<name>A0A940WHV2_9ACTN</name>
<reference evidence="2" key="1">
    <citation type="submission" date="2021-02" db="EMBL/GenBank/DDBJ databases">
        <title>Draft genome sequence of Microbispora sp. RL4-1S isolated from rice leaves in Thailand.</title>
        <authorList>
            <person name="Muangham S."/>
            <person name="Duangmal K."/>
        </authorList>
    </citation>
    <scope>NUCLEOTIDE SEQUENCE</scope>
    <source>
        <strain evidence="2">RL4-1S</strain>
    </source>
</reference>
<dbReference type="Pfam" id="PF13649">
    <property type="entry name" value="Methyltransf_25"/>
    <property type="match status" value="1"/>
</dbReference>
<accession>A0A940WHV2</accession>
<dbReference type="Proteomes" id="UP000674234">
    <property type="component" value="Unassembled WGS sequence"/>
</dbReference>
<keyword evidence="3" id="KW-1185">Reference proteome</keyword>
<dbReference type="GO" id="GO:0032259">
    <property type="term" value="P:methylation"/>
    <property type="evidence" value="ECO:0007669"/>
    <property type="project" value="UniProtKB-KW"/>
</dbReference>
<evidence type="ECO:0000313" key="2">
    <source>
        <dbReference type="EMBL" id="MBP2705860.1"/>
    </source>
</evidence>
<keyword evidence="2" id="KW-0808">Transferase</keyword>
<dbReference type="Gene3D" id="3.40.50.150">
    <property type="entry name" value="Vaccinia Virus protein VP39"/>
    <property type="match status" value="1"/>
</dbReference>
<feature type="domain" description="Methyltransferase" evidence="1">
    <location>
        <begin position="130"/>
        <end position="207"/>
    </location>
</feature>
<organism evidence="2 3">
    <name type="scientific">Microbispora oryzae</name>
    <dbReference type="NCBI Taxonomy" id="2806554"/>
    <lineage>
        <taxon>Bacteria</taxon>
        <taxon>Bacillati</taxon>
        <taxon>Actinomycetota</taxon>
        <taxon>Actinomycetes</taxon>
        <taxon>Streptosporangiales</taxon>
        <taxon>Streptosporangiaceae</taxon>
        <taxon>Microbispora</taxon>
    </lineage>
</organism>
<evidence type="ECO:0000259" key="1">
    <source>
        <dbReference type="Pfam" id="PF13649"/>
    </source>
</evidence>
<dbReference type="GO" id="GO:0008168">
    <property type="term" value="F:methyltransferase activity"/>
    <property type="evidence" value="ECO:0007669"/>
    <property type="project" value="UniProtKB-KW"/>
</dbReference>